<name>K1GR00_9FUSO</name>
<protein>
    <submittedName>
        <fullName evidence="1">Uncharacterized protein</fullName>
    </submittedName>
</protein>
<organism evidence="1 2">
    <name type="scientific">Fusobacterium periodonticum D10</name>
    <dbReference type="NCBI Taxonomy" id="620833"/>
    <lineage>
        <taxon>Bacteria</taxon>
        <taxon>Fusobacteriati</taxon>
        <taxon>Fusobacteriota</taxon>
        <taxon>Fusobacteriia</taxon>
        <taxon>Fusobacteriales</taxon>
        <taxon>Fusobacteriaceae</taxon>
        <taxon>Fusobacterium</taxon>
    </lineage>
</organism>
<comment type="caution">
    <text evidence="1">The sequence shown here is derived from an EMBL/GenBank/DDBJ whole genome shotgun (WGS) entry which is preliminary data.</text>
</comment>
<dbReference type="HOGENOM" id="CLU_2682488_0_0_0"/>
<reference evidence="1 2" key="1">
    <citation type="submission" date="2012-05" db="EMBL/GenBank/DDBJ databases">
        <title>The Genome Sequence of Fusobacterium periodontium Oral Taxon 201 Strain D10.</title>
        <authorList>
            <consortium name="The Broad Institute Genome Sequencing Platform"/>
            <consortium name="The Broad Institute Genome Sequencing Center for Infectious Disease"/>
            <person name="Earl A."/>
            <person name="Ward D."/>
            <person name="Feldgarden M."/>
            <person name="Gevers D."/>
            <person name="Strauss J."/>
            <person name="Sibley C."/>
            <person name="White A."/>
            <person name="Ambrose C.E."/>
            <person name="Allen-Vercoe E."/>
            <person name="Walker B."/>
            <person name="Young S.K."/>
            <person name="Zeng Q."/>
            <person name="Gargeya S."/>
            <person name="Fitzgerald M."/>
            <person name="Haas B."/>
            <person name="Abouelleil A."/>
            <person name="Alvarado L."/>
            <person name="Arachchi H.M."/>
            <person name="Berlin A.M."/>
            <person name="Chapman S.B."/>
            <person name="Goldberg J."/>
            <person name="Griggs A."/>
            <person name="Gujja S."/>
            <person name="Hansen M."/>
            <person name="Howarth C."/>
            <person name="Imamovic A."/>
            <person name="Larimer J."/>
            <person name="McCowan C."/>
            <person name="Montmayeur A."/>
            <person name="Murphy C."/>
            <person name="Neiman D."/>
            <person name="Pearson M."/>
            <person name="Priest M."/>
            <person name="Roberts A."/>
            <person name="Saif S."/>
            <person name="Shea T."/>
            <person name="Sisk P."/>
            <person name="Sykes S."/>
            <person name="Wortman J."/>
            <person name="Nusbaum C."/>
            <person name="Birren B."/>
        </authorList>
    </citation>
    <scope>NUCLEOTIDE SEQUENCE [LARGE SCALE GENOMIC DNA]</scope>
    <source>
        <strain evidence="1 2">D10</strain>
    </source>
</reference>
<evidence type="ECO:0000313" key="1">
    <source>
        <dbReference type="EMBL" id="EKA93971.1"/>
    </source>
</evidence>
<dbReference type="Proteomes" id="UP000005809">
    <property type="component" value="Unassembled WGS sequence"/>
</dbReference>
<dbReference type="EMBL" id="ACIF01000138">
    <property type="protein sequence ID" value="EKA93971.1"/>
    <property type="molecule type" value="Genomic_DNA"/>
</dbReference>
<sequence length="74" mass="8946">MSNKEFELSNFNVIKDEYTVAKNIEYITYDEIDKIKKSDNFYYPFLTNEEKMKILTLLNKEEKIFSTKEIIVHL</sequence>
<gene>
    <name evidence="1" type="ORF">FPOG_01392</name>
</gene>
<evidence type="ECO:0000313" key="2">
    <source>
        <dbReference type="Proteomes" id="UP000005809"/>
    </source>
</evidence>
<accession>K1GR00</accession>
<proteinExistence type="predicted"/>
<dbReference type="AlphaFoldDB" id="K1GR00"/>